<dbReference type="InterPro" id="IPR035906">
    <property type="entry name" value="MetI-like_sf"/>
</dbReference>
<organism evidence="13 14">
    <name type="scientific">Pontibacter silvestris</name>
    <dbReference type="NCBI Taxonomy" id="2305183"/>
    <lineage>
        <taxon>Bacteria</taxon>
        <taxon>Pseudomonadati</taxon>
        <taxon>Bacteroidota</taxon>
        <taxon>Cytophagia</taxon>
        <taxon>Cytophagales</taxon>
        <taxon>Hymenobacteraceae</taxon>
        <taxon>Pontibacter</taxon>
    </lineage>
</organism>
<dbReference type="SUPFAM" id="SSF161098">
    <property type="entry name" value="MetI-like"/>
    <property type="match status" value="1"/>
</dbReference>
<evidence type="ECO:0000256" key="1">
    <source>
        <dbReference type="ARBA" id="ARBA00002949"/>
    </source>
</evidence>
<gene>
    <name evidence="13" type="primary">modB</name>
    <name evidence="13" type="ORF">ACFSKU_05190</name>
</gene>
<keyword evidence="14" id="KW-1185">Reference proteome</keyword>
<evidence type="ECO:0000256" key="4">
    <source>
        <dbReference type="ARBA" id="ARBA00022448"/>
    </source>
</evidence>
<dbReference type="NCBIfam" id="TIGR02141">
    <property type="entry name" value="modB_ABC"/>
    <property type="match status" value="1"/>
</dbReference>
<accession>A0ABW4WV19</accession>
<feature type="transmembrane region" description="Helical" evidence="10">
    <location>
        <begin position="44"/>
        <end position="63"/>
    </location>
</feature>
<evidence type="ECO:0000256" key="5">
    <source>
        <dbReference type="ARBA" id="ARBA00022475"/>
    </source>
</evidence>
<sequence length="223" mass="24631">MNWAPLILTFELALVTTIILLLISVPLAYWLAYSKLKIKPFIEAIVSMPLVLPPTVLGFYLLLAFSPSYFLGAFLQKWLHVKLVFSFAGLVVASVIYSLPFMVQPVQAGLRALPDSLREASYILGKSKVETLFRVLLPNIKGSVLTGVVLAFAHTIGEFGVVLMIGGSIPGRTRVASIAIYDEVESMNYSLANTYSLILFAVTFCILLSVYLINGGYVNRFWK</sequence>
<feature type="transmembrane region" description="Helical" evidence="10">
    <location>
        <begin position="12"/>
        <end position="32"/>
    </location>
</feature>
<comment type="function">
    <text evidence="1 11">Part of the binding-protein-dependent transport system for molybdenum; probably responsible for the translocation of the substrate across the membrane.</text>
</comment>
<reference evidence="14" key="1">
    <citation type="journal article" date="2019" name="Int. J. Syst. Evol. Microbiol.">
        <title>The Global Catalogue of Microorganisms (GCM) 10K type strain sequencing project: providing services to taxonomists for standard genome sequencing and annotation.</title>
        <authorList>
            <consortium name="The Broad Institute Genomics Platform"/>
            <consortium name="The Broad Institute Genome Sequencing Center for Infectious Disease"/>
            <person name="Wu L."/>
            <person name="Ma J."/>
        </authorList>
    </citation>
    <scope>NUCLEOTIDE SEQUENCE [LARGE SCALE GENOMIC DNA]</scope>
    <source>
        <strain evidence="14">JCM 16545</strain>
    </source>
</reference>
<evidence type="ECO:0000256" key="3">
    <source>
        <dbReference type="ARBA" id="ARBA00007069"/>
    </source>
</evidence>
<evidence type="ECO:0000256" key="2">
    <source>
        <dbReference type="ARBA" id="ARBA00004651"/>
    </source>
</evidence>
<evidence type="ECO:0000313" key="13">
    <source>
        <dbReference type="EMBL" id="MFD2066269.1"/>
    </source>
</evidence>
<dbReference type="EMBL" id="JBHUHV010000018">
    <property type="protein sequence ID" value="MFD2066269.1"/>
    <property type="molecule type" value="Genomic_DNA"/>
</dbReference>
<keyword evidence="6 11" id="KW-0500">Molybdenum</keyword>
<keyword evidence="8 10" id="KW-1133">Transmembrane helix</keyword>
<evidence type="ECO:0000256" key="10">
    <source>
        <dbReference type="RuleBase" id="RU363032"/>
    </source>
</evidence>
<evidence type="ECO:0000256" key="11">
    <source>
        <dbReference type="RuleBase" id="RU365097"/>
    </source>
</evidence>
<evidence type="ECO:0000313" key="14">
    <source>
        <dbReference type="Proteomes" id="UP001597369"/>
    </source>
</evidence>
<keyword evidence="5 11" id="KW-1003">Cell membrane</keyword>
<evidence type="ECO:0000256" key="8">
    <source>
        <dbReference type="ARBA" id="ARBA00022989"/>
    </source>
</evidence>
<comment type="similarity">
    <text evidence="3 11">Belongs to the binding-protein-dependent transport system permease family. CysTW subfamily.</text>
</comment>
<keyword evidence="7 10" id="KW-0812">Transmembrane</keyword>
<dbReference type="InterPro" id="IPR000515">
    <property type="entry name" value="MetI-like"/>
</dbReference>
<keyword evidence="9 10" id="KW-0472">Membrane</keyword>
<comment type="caution">
    <text evidence="13">The sequence shown here is derived from an EMBL/GenBank/DDBJ whole genome shotgun (WGS) entry which is preliminary data.</text>
</comment>
<dbReference type="Pfam" id="PF00528">
    <property type="entry name" value="BPD_transp_1"/>
    <property type="match status" value="1"/>
</dbReference>
<protein>
    <recommendedName>
        <fullName evidence="11">Molybdenum transport system permease</fullName>
    </recommendedName>
</protein>
<comment type="subcellular location">
    <subcellularLocation>
        <location evidence="2 10">Cell membrane</location>
        <topology evidence="2 10">Multi-pass membrane protein</topology>
    </subcellularLocation>
</comment>
<feature type="transmembrane region" description="Helical" evidence="10">
    <location>
        <begin position="189"/>
        <end position="213"/>
    </location>
</feature>
<keyword evidence="4 10" id="KW-0813">Transport</keyword>
<dbReference type="PROSITE" id="PS50928">
    <property type="entry name" value="ABC_TM1"/>
    <property type="match status" value="1"/>
</dbReference>
<dbReference type="PANTHER" id="PTHR30183:SF8">
    <property type="entry name" value="MOLYBDENUM TRANSPORT SYSTEM PERMEASE"/>
    <property type="match status" value="1"/>
</dbReference>
<evidence type="ECO:0000259" key="12">
    <source>
        <dbReference type="PROSITE" id="PS50928"/>
    </source>
</evidence>
<feature type="transmembrane region" description="Helical" evidence="10">
    <location>
        <begin position="83"/>
        <end position="103"/>
    </location>
</feature>
<proteinExistence type="inferred from homology"/>
<name>A0ABW4WV19_9BACT</name>
<dbReference type="CDD" id="cd06261">
    <property type="entry name" value="TM_PBP2"/>
    <property type="match status" value="1"/>
</dbReference>
<dbReference type="InterPro" id="IPR011867">
    <property type="entry name" value="ModB_ABC"/>
</dbReference>
<dbReference type="PANTHER" id="PTHR30183">
    <property type="entry name" value="MOLYBDENUM TRANSPORT SYSTEM PERMEASE PROTEIN MODB"/>
    <property type="match status" value="1"/>
</dbReference>
<feature type="domain" description="ABC transmembrane type-1" evidence="12">
    <location>
        <begin position="6"/>
        <end position="210"/>
    </location>
</feature>
<dbReference type="Gene3D" id="1.10.3720.10">
    <property type="entry name" value="MetI-like"/>
    <property type="match status" value="1"/>
</dbReference>
<dbReference type="Proteomes" id="UP001597369">
    <property type="component" value="Unassembled WGS sequence"/>
</dbReference>
<dbReference type="RefSeq" id="WP_229961089.1">
    <property type="nucleotide sequence ID" value="NZ_JAJJWI010000010.1"/>
</dbReference>
<feature type="transmembrane region" description="Helical" evidence="10">
    <location>
        <begin position="144"/>
        <end position="169"/>
    </location>
</feature>
<evidence type="ECO:0000256" key="6">
    <source>
        <dbReference type="ARBA" id="ARBA00022505"/>
    </source>
</evidence>
<evidence type="ECO:0000256" key="9">
    <source>
        <dbReference type="ARBA" id="ARBA00023136"/>
    </source>
</evidence>
<evidence type="ECO:0000256" key="7">
    <source>
        <dbReference type="ARBA" id="ARBA00022692"/>
    </source>
</evidence>